<gene>
    <name evidence="3" type="ORF">L1857_27290</name>
</gene>
<protein>
    <recommendedName>
        <fullName evidence="5">Secreted protein</fullName>
    </recommendedName>
</protein>
<feature type="transmembrane region" description="Helical" evidence="1">
    <location>
        <begin position="68"/>
        <end position="86"/>
    </location>
</feature>
<sequence>MKPPLAVLLTAMSLCGGLVAWAAVTALEAKRCLEGQDFSAAISARGCEIGTAAGGTVVEPIPGPPFEAGVAGAAGFLVLTVVLVLTRRARRVSTG</sequence>
<feature type="signal peptide" evidence="2">
    <location>
        <begin position="1"/>
        <end position="22"/>
    </location>
</feature>
<feature type="chain" id="PRO_5046329054" description="Secreted protein" evidence="2">
    <location>
        <begin position="23"/>
        <end position="95"/>
    </location>
</feature>
<accession>A0ABY4P1V7</accession>
<evidence type="ECO:0000256" key="1">
    <source>
        <dbReference type="SAM" id="Phobius"/>
    </source>
</evidence>
<reference evidence="3" key="1">
    <citation type="submission" date="2022-01" db="EMBL/GenBank/DDBJ databases">
        <title>PSI-footprinting approach for the identification of protein synthesis inhibitor producers.</title>
        <authorList>
            <person name="Handel F."/>
            <person name="Kulik A."/>
            <person name="Wex K.W."/>
            <person name="Berscheid A."/>
            <person name="Saur J.S."/>
            <person name="Winkler A."/>
            <person name="Wibberg D."/>
            <person name="Kalinowski J."/>
            <person name="Broetz-Oesterhelt H."/>
            <person name="Mast Y."/>
        </authorList>
    </citation>
    <scope>NUCLEOTIDE SEQUENCE</scope>
    <source>
        <strain evidence="3">KNN 49.3e</strain>
    </source>
</reference>
<keyword evidence="1" id="KW-1133">Transmembrane helix</keyword>
<dbReference type="EMBL" id="CP091196">
    <property type="protein sequence ID" value="UQS26256.1"/>
    <property type="molecule type" value="Genomic_DNA"/>
</dbReference>
<proteinExistence type="predicted"/>
<evidence type="ECO:0000256" key="2">
    <source>
        <dbReference type="SAM" id="SignalP"/>
    </source>
</evidence>
<organism evidence="3 4">
    <name type="scientific">Amycolatopsis thermalba</name>
    <dbReference type="NCBI Taxonomy" id="944492"/>
    <lineage>
        <taxon>Bacteria</taxon>
        <taxon>Bacillati</taxon>
        <taxon>Actinomycetota</taxon>
        <taxon>Actinomycetes</taxon>
        <taxon>Pseudonocardiales</taxon>
        <taxon>Pseudonocardiaceae</taxon>
        <taxon>Amycolatopsis</taxon>
    </lineage>
</organism>
<evidence type="ECO:0008006" key="5">
    <source>
        <dbReference type="Google" id="ProtNLM"/>
    </source>
</evidence>
<evidence type="ECO:0000313" key="3">
    <source>
        <dbReference type="EMBL" id="UQS26256.1"/>
    </source>
</evidence>
<evidence type="ECO:0000313" key="4">
    <source>
        <dbReference type="Proteomes" id="UP000830158"/>
    </source>
</evidence>
<dbReference type="RefSeq" id="WP_094008305.1">
    <property type="nucleotide sequence ID" value="NZ_CP091196.1"/>
</dbReference>
<keyword evidence="1" id="KW-0812">Transmembrane</keyword>
<keyword evidence="1" id="KW-0472">Membrane</keyword>
<keyword evidence="2" id="KW-0732">Signal</keyword>
<name>A0ABY4P1V7_9PSEU</name>
<keyword evidence="4" id="KW-1185">Reference proteome</keyword>
<dbReference type="Proteomes" id="UP000830158">
    <property type="component" value="Chromosome"/>
</dbReference>